<organism evidence="5 6">
    <name type="scientific">Coilia grayii</name>
    <name type="common">Gray's grenadier anchovy</name>
    <dbReference type="NCBI Taxonomy" id="363190"/>
    <lineage>
        <taxon>Eukaryota</taxon>
        <taxon>Metazoa</taxon>
        <taxon>Chordata</taxon>
        <taxon>Craniata</taxon>
        <taxon>Vertebrata</taxon>
        <taxon>Euteleostomi</taxon>
        <taxon>Actinopterygii</taxon>
        <taxon>Neopterygii</taxon>
        <taxon>Teleostei</taxon>
        <taxon>Clupei</taxon>
        <taxon>Clupeiformes</taxon>
        <taxon>Clupeoidei</taxon>
        <taxon>Engraulidae</taxon>
        <taxon>Coilinae</taxon>
        <taxon>Coilia</taxon>
    </lineage>
</organism>
<feature type="chain" id="PRO_5044779425" description="Immunoglobulin C1-set domain-containing protein" evidence="3">
    <location>
        <begin position="17"/>
        <end position="377"/>
    </location>
</feature>
<dbReference type="InterPro" id="IPR037055">
    <property type="entry name" value="MHC_I-like_Ag-recog_sf"/>
</dbReference>
<feature type="signal peptide" evidence="3">
    <location>
        <begin position="1"/>
        <end position="16"/>
    </location>
</feature>
<sequence length="377" mass="42567">MLLILTLMTYLPIFSGLEWQTFEFQYIVRKDPSNQAQFRQTTLFTDSVIFLCDGSALTDQPQQEWTRQTFTRDELEERSRYCRHQHQEHLDWLHEIEGTINGTAEILQTRHGVLANHSGVFAFAHWGVNGEDFLTFDPPRLEWQPDSNMATSLARSWNKHKMRNQHFENSVLNVCKSLYNTLVKKQRLWKPTRQQGLEVYIFAKPIPESGLASLQCHVTASDLSGVRTQLTKDGVPLHSGVKLIGPRPNGDGTNQMRAQAQVSLSDTEGYSCHVQGDAHNKSVTWDGLSLDKKTLNPHDMRGVLVAVAVCLIAILLIIIAGRIILKENIREDAARIFRRNQSQEGLLDGADADSSCLFNPLSWLNGFSNSSSSNGHL</sequence>
<dbReference type="AlphaFoldDB" id="A0ABD1J0W1"/>
<dbReference type="Gene3D" id="3.30.500.10">
    <property type="entry name" value="MHC class I-like antigen recognition-like"/>
    <property type="match status" value="1"/>
</dbReference>
<keyword evidence="1" id="KW-0325">Glycoprotein</keyword>
<gene>
    <name evidence="5" type="ORF">ACEWY4_022693</name>
</gene>
<dbReference type="InterPro" id="IPR011162">
    <property type="entry name" value="MHC_I/II-like_Ag-recog"/>
</dbReference>
<dbReference type="InterPro" id="IPR036179">
    <property type="entry name" value="Ig-like_dom_sf"/>
</dbReference>
<dbReference type="Pfam" id="PF07654">
    <property type="entry name" value="C1-set"/>
    <property type="match status" value="1"/>
</dbReference>
<dbReference type="SUPFAM" id="SSF54452">
    <property type="entry name" value="MHC antigen-recognition domain"/>
    <property type="match status" value="1"/>
</dbReference>
<dbReference type="PANTHER" id="PTHR16675">
    <property type="entry name" value="MHC CLASS I-RELATED"/>
    <property type="match status" value="1"/>
</dbReference>
<dbReference type="Gene3D" id="2.60.40.10">
    <property type="entry name" value="Immunoglobulins"/>
    <property type="match status" value="1"/>
</dbReference>
<evidence type="ECO:0000256" key="2">
    <source>
        <dbReference type="SAM" id="Phobius"/>
    </source>
</evidence>
<keyword evidence="6" id="KW-1185">Reference proteome</keyword>
<keyword evidence="2" id="KW-0812">Transmembrane</keyword>
<accession>A0ABD1J0W1</accession>
<evidence type="ECO:0000256" key="1">
    <source>
        <dbReference type="ARBA" id="ARBA00023180"/>
    </source>
</evidence>
<evidence type="ECO:0000259" key="4">
    <source>
        <dbReference type="Pfam" id="PF07654"/>
    </source>
</evidence>
<dbReference type="EMBL" id="JBHFQA010000020">
    <property type="protein sequence ID" value="KAL2080840.1"/>
    <property type="molecule type" value="Genomic_DNA"/>
</dbReference>
<evidence type="ECO:0000313" key="5">
    <source>
        <dbReference type="EMBL" id="KAL2080840.1"/>
    </source>
</evidence>
<name>A0ABD1J0W1_9TELE</name>
<keyword evidence="2" id="KW-1133">Transmembrane helix</keyword>
<proteinExistence type="predicted"/>
<dbReference type="PANTHER" id="PTHR16675:SF235">
    <property type="entry name" value="SHKT DOMAIN-CONTAINING PROTEIN"/>
    <property type="match status" value="1"/>
</dbReference>
<dbReference type="Proteomes" id="UP001591681">
    <property type="component" value="Unassembled WGS sequence"/>
</dbReference>
<feature type="transmembrane region" description="Helical" evidence="2">
    <location>
        <begin position="303"/>
        <end position="325"/>
    </location>
</feature>
<comment type="caution">
    <text evidence="5">The sequence shown here is derived from an EMBL/GenBank/DDBJ whole genome shotgun (WGS) entry which is preliminary data.</text>
</comment>
<dbReference type="InterPro" id="IPR013783">
    <property type="entry name" value="Ig-like_fold"/>
</dbReference>
<keyword evidence="2" id="KW-0472">Membrane</keyword>
<reference evidence="5 6" key="1">
    <citation type="submission" date="2024-09" db="EMBL/GenBank/DDBJ databases">
        <title>A chromosome-level genome assembly of Gray's grenadier anchovy, Coilia grayii.</title>
        <authorList>
            <person name="Fu Z."/>
        </authorList>
    </citation>
    <scope>NUCLEOTIDE SEQUENCE [LARGE SCALE GENOMIC DNA]</scope>
    <source>
        <strain evidence="5">G4</strain>
        <tissue evidence="5">Muscle</tissue>
    </source>
</reference>
<dbReference type="SUPFAM" id="SSF48726">
    <property type="entry name" value="Immunoglobulin"/>
    <property type="match status" value="1"/>
</dbReference>
<keyword evidence="3" id="KW-0732">Signal</keyword>
<dbReference type="InterPro" id="IPR050208">
    <property type="entry name" value="MHC_class-I_related"/>
</dbReference>
<evidence type="ECO:0000256" key="3">
    <source>
        <dbReference type="SAM" id="SignalP"/>
    </source>
</evidence>
<feature type="domain" description="Immunoglobulin C1-set" evidence="4">
    <location>
        <begin position="199"/>
        <end position="276"/>
    </location>
</feature>
<dbReference type="InterPro" id="IPR003597">
    <property type="entry name" value="Ig_C1-set"/>
</dbReference>
<evidence type="ECO:0000313" key="6">
    <source>
        <dbReference type="Proteomes" id="UP001591681"/>
    </source>
</evidence>
<protein>
    <recommendedName>
        <fullName evidence="4">Immunoglobulin C1-set domain-containing protein</fullName>
    </recommendedName>
</protein>